<proteinExistence type="predicted"/>
<dbReference type="RefSeq" id="WP_158740732.1">
    <property type="nucleotide sequence ID" value="NZ_JAFBEP010000009.1"/>
</dbReference>
<dbReference type="AlphaFoldDB" id="A0A7C8HE20"/>
<gene>
    <name evidence="2" type="ORF">GND95_09425</name>
</gene>
<dbReference type="EMBL" id="WSLF01000008">
    <property type="protein sequence ID" value="KAE9633448.1"/>
    <property type="molecule type" value="Genomic_DNA"/>
</dbReference>
<feature type="transmembrane region" description="Helical" evidence="1">
    <location>
        <begin position="7"/>
        <end position="25"/>
    </location>
</feature>
<organism evidence="2 3">
    <name type="scientific">Defluviitalea raffinosedens</name>
    <dbReference type="NCBI Taxonomy" id="1450156"/>
    <lineage>
        <taxon>Bacteria</taxon>
        <taxon>Bacillati</taxon>
        <taxon>Bacillota</taxon>
        <taxon>Clostridia</taxon>
        <taxon>Lachnospirales</taxon>
        <taxon>Defluviitaleaceae</taxon>
        <taxon>Defluviitalea</taxon>
    </lineage>
</organism>
<sequence>MKIKSKIVITSTIILCILLGGIYYFNVKMNSLSTYAIDEYTNLIQNIDNNFTFSNYEELMNNRSHMLALPLYCEDISPENGFIGRQKLFVFKSRTSGTVIMLQITYTGSDVDVWSSSFSYSPDLFNASDSVYGNFYNEKIPEVQLASNSFNYKGCSFNLLCLSDDSEKDLAASELMAFSNELIKFITK</sequence>
<protein>
    <submittedName>
        <fullName evidence="2">Uncharacterized protein</fullName>
    </submittedName>
</protein>
<keyword evidence="1" id="KW-0812">Transmembrane</keyword>
<evidence type="ECO:0000313" key="2">
    <source>
        <dbReference type="EMBL" id="KAE9633448.1"/>
    </source>
</evidence>
<evidence type="ECO:0000256" key="1">
    <source>
        <dbReference type="SAM" id="Phobius"/>
    </source>
</evidence>
<keyword evidence="3" id="KW-1185">Reference proteome</keyword>
<accession>A0A7C8HE20</accession>
<comment type="caution">
    <text evidence="2">The sequence shown here is derived from an EMBL/GenBank/DDBJ whole genome shotgun (WGS) entry which is preliminary data.</text>
</comment>
<keyword evidence="1" id="KW-0472">Membrane</keyword>
<dbReference type="Proteomes" id="UP000483018">
    <property type="component" value="Unassembled WGS sequence"/>
</dbReference>
<dbReference type="OrthoDB" id="2471334at2"/>
<keyword evidence="1" id="KW-1133">Transmembrane helix</keyword>
<reference evidence="2 3" key="1">
    <citation type="submission" date="2019-12" db="EMBL/GenBank/DDBJ databases">
        <title>Defluviitalea raffinosedens, isolated from a biogas fermenter, genome sequencing and characterization.</title>
        <authorList>
            <person name="Rettenmaier R."/>
            <person name="Schneider M."/>
            <person name="Neuhaus K."/>
            <person name="Liebl W."/>
            <person name="Zverlov V."/>
        </authorList>
    </citation>
    <scope>NUCLEOTIDE SEQUENCE [LARGE SCALE GENOMIC DNA]</scope>
    <source>
        <strain evidence="2 3">249c-K6</strain>
    </source>
</reference>
<evidence type="ECO:0000313" key="3">
    <source>
        <dbReference type="Proteomes" id="UP000483018"/>
    </source>
</evidence>
<name>A0A7C8HE20_9FIRM</name>